<dbReference type="Gene3D" id="3.40.140.10">
    <property type="entry name" value="Cytidine Deaminase, domain 2"/>
    <property type="match status" value="1"/>
</dbReference>
<dbReference type="InterPro" id="IPR050242">
    <property type="entry name" value="JAMM_MPN+_peptidase_M67A"/>
</dbReference>
<evidence type="ECO:0000256" key="1">
    <source>
        <dbReference type="ARBA" id="ARBA00022490"/>
    </source>
</evidence>
<dbReference type="EMBL" id="LK052920">
    <property type="protein sequence ID" value="CDR47627.1"/>
    <property type="molecule type" value="Genomic_DNA"/>
</dbReference>
<dbReference type="PANTHER" id="PTHR10410">
    <property type="entry name" value="EUKARYOTIC TRANSLATION INITIATION FACTOR 3 -RELATED"/>
    <property type="match status" value="1"/>
</dbReference>
<keyword evidence="1" id="KW-0963">Cytoplasm</keyword>
<protein>
    <submittedName>
        <fullName evidence="5">CYFA0S35e00276g1_1</fullName>
    </submittedName>
</protein>
<dbReference type="GO" id="GO:0005852">
    <property type="term" value="C:eukaryotic translation initiation factor 3 complex"/>
    <property type="evidence" value="ECO:0007669"/>
    <property type="project" value="InterPro"/>
</dbReference>
<evidence type="ECO:0000313" key="5">
    <source>
        <dbReference type="EMBL" id="CDR47627.1"/>
    </source>
</evidence>
<gene>
    <name evidence="5" type="ORF">CYFA0S_35e00276g</name>
</gene>
<dbReference type="Pfam" id="PF19445">
    <property type="entry name" value="eIF3h_C"/>
    <property type="match status" value="1"/>
</dbReference>
<dbReference type="InterPro" id="IPR027524">
    <property type="entry name" value="eIF3h"/>
</dbReference>
<dbReference type="GO" id="GO:0003743">
    <property type="term" value="F:translation initiation factor activity"/>
    <property type="evidence" value="ECO:0007669"/>
    <property type="project" value="UniProtKB-KW"/>
</dbReference>
<sequence length="288" mass="32047">MSSSKAHYTAPTTKVVQIESAAALKLVKHASEVYPRAAAGPIMGFDVHADVVKITSAYPFPYITEESSPYRAKSNVKYQDDLISELKELNSAEQLLGWYQSSISGKFITDSLLEALAYGQLRQSANAIVLVHDQVKAKYGVLSLRAFRLTKNFLEAYIANDFSVESLNSHQLSFDKIFEELPVQIHNNHLVSLYLAQKDVDHFTSTTTLESTQLKTQATLANVESLIESIDDLGQFYYQQHKKKSAGTQKSDSSLQEWLPLAGRVGYTSDDVEQQVLSQFITDSGIKP</sequence>
<dbReference type="PROSITE" id="PS50249">
    <property type="entry name" value="MPN"/>
    <property type="match status" value="1"/>
</dbReference>
<keyword evidence="2" id="KW-0396">Initiation factor</keyword>
<organism evidence="5">
    <name type="scientific">Cyberlindnera fabianii</name>
    <name type="common">Yeast</name>
    <name type="synonym">Hansenula fabianii</name>
    <dbReference type="NCBI Taxonomy" id="36022"/>
    <lineage>
        <taxon>Eukaryota</taxon>
        <taxon>Fungi</taxon>
        <taxon>Dikarya</taxon>
        <taxon>Ascomycota</taxon>
        <taxon>Saccharomycotina</taxon>
        <taxon>Saccharomycetes</taxon>
        <taxon>Phaffomycetales</taxon>
        <taxon>Phaffomycetaceae</taxon>
        <taxon>Cyberlindnera</taxon>
    </lineage>
</organism>
<dbReference type="CDD" id="cd08065">
    <property type="entry name" value="MPN_eIF3h"/>
    <property type="match status" value="1"/>
</dbReference>
<dbReference type="InterPro" id="IPR045810">
    <property type="entry name" value="eIF3h_C"/>
</dbReference>
<dbReference type="PhylomeDB" id="A0A061BKS6"/>
<keyword evidence="3" id="KW-0648">Protein biosynthesis</keyword>
<dbReference type="InterPro" id="IPR000555">
    <property type="entry name" value="JAMM/MPN+_dom"/>
</dbReference>
<accession>A0A061BKS6</accession>
<reference evidence="5" key="1">
    <citation type="journal article" date="2014" name="Genome Announc.">
        <title>Genome sequence of the yeast Cyberlindnera fabianii (Hansenula fabianii).</title>
        <authorList>
            <person name="Freel K.C."/>
            <person name="Sarilar V."/>
            <person name="Neuveglise C."/>
            <person name="Devillers H."/>
            <person name="Friedrich A."/>
            <person name="Schacherer J."/>
        </authorList>
    </citation>
    <scope>NUCLEOTIDE SEQUENCE</scope>
    <source>
        <strain evidence="5">YJS4271</strain>
    </source>
</reference>
<dbReference type="AlphaFoldDB" id="A0A061BKS6"/>
<feature type="domain" description="MPN" evidence="4">
    <location>
        <begin position="16"/>
        <end position="153"/>
    </location>
</feature>
<evidence type="ECO:0000256" key="2">
    <source>
        <dbReference type="ARBA" id="ARBA00022540"/>
    </source>
</evidence>
<name>A0A061BKS6_CYBFA</name>
<evidence type="ECO:0000256" key="3">
    <source>
        <dbReference type="ARBA" id="ARBA00022917"/>
    </source>
</evidence>
<dbReference type="Pfam" id="PF01398">
    <property type="entry name" value="JAB"/>
    <property type="match status" value="1"/>
</dbReference>
<dbReference type="SMART" id="SM00232">
    <property type="entry name" value="JAB_MPN"/>
    <property type="match status" value="1"/>
</dbReference>
<dbReference type="GO" id="GO:0008237">
    <property type="term" value="F:metallopeptidase activity"/>
    <property type="evidence" value="ECO:0007669"/>
    <property type="project" value="InterPro"/>
</dbReference>
<dbReference type="OrthoDB" id="10265695at2759"/>
<proteinExistence type="predicted"/>
<dbReference type="InterPro" id="IPR037518">
    <property type="entry name" value="MPN"/>
</dbReference>
<evidence type="ECO:0000259" key="4">
    <source>
        <dbReference type="PROSITE" id="PS50249"/>
    </source>
</evidence>
<dbReference type="VEuPathDB" id="FungiDB:BON22_3265"/>